<dbReference type="PANTHER" id="PTHR14949:SF54">
    <property type="entry name" value="VWFD DOMAIN-CONTAINING PROTEIN"/>
    <property type="match status" value="1"/>
</dbReference>
<dbReference type="GO" id="GO:0005576">
    <property type="term" value="C:extracellular region"/>
    <property type="evidence" value="ECO:0007669"/>
    <property type="project" value="TreeGrafter"/>
</dbReference>
<evidence type="ECO:0008006" key="13">
    <source>
        <dbReference type="Google" id="ProtNLM"/>
    </source>
</evidence>
<dbReference type="GO" id="GO:0005509">
    <property type="term" value="F:calcium ion binding"/>
    <property type="evidence" value="ECO:0007669"/>
    <property type="project" value="InterPro"/>
</dbReference>
<dbReference type="GO" id="GO:0003723">
    <property type="term" value="F:RNA binding"/>
    <property type="evidence" value="ECO:0007669"/>
    <property type="project" value="UniProtKB-KW"/>
</dbReference>
<evidence type="ECO:0000313" key="11">
    <source>
        <dbReference type="EMBL" id="VEN63204.1"/>
    </source>
</evidence>
<dbReference type="PROSITE" id="PS50026">
    <property type="entry name" value="EGF_3"/>
    <property type="match status" value="3"/>
</dbReference>
<dbReference type="Gene3D" id="2.10.25.10">
    <property type="entry name" value="Laminin"/>
    <property type="match status" value="4"/>
</dbReference>
<accession>A0A653DSN7</accession>
<comment type="caution">
    <text evidence="7">Lacks conserved residue(s) required for the propagation of feature annotation.</text>
</comment>
<proteinExistence type="predicted"/>
<dbReference type="InterPro" id="IPR018097">
    <property type="entry name" value="EGF_Ca-bd_CS"/>
</dbReference>
<evidence type="ECO:0000256" key="2">
    <source>
        <dbReference type="ARBA" id="ARBA00022729"/>
    </source>
</evidence>
<feature type="disulfide bond" evidence="7">
    <location>
        <begin position="151"/>
        <end position="161"/>
    </location>
</feature>
<dbReference type="Pfam" id="PF07546">
    <property type="entry name" value="EMI"/>
    <property type="match status" value="1"/>
</dbReference>
<dbReference type="Pfam" id="PF07974">
    <property type="entry name" value="EGF_2"/>
    <property type="match status" value="1"/>
</dbReference>
<dbReference type="OrthoDB" id="6516201at2759"/>
<dbReference type="EMBL" id="CAACVG010014457">
    <property type="protein sequence ID" value="VEN63204.1"/>
    <property type="molecule type" value="Genomic_DNA"/>
</dbReference>
<evidence type="ECO:0000256" key="4">
    <source>
        <dbReference type="ARBA" id="ARBA00022837"/>
    </source>
</evidence>
<evidence type="ECO:0000256" key="3">
    <source>
        <dbReference type="ARBA" id="ARBA00022737"/>
    </source>
</evidence>
<feature type="non-terminal residue" evidence="11">
    <location>
        <position position="1"/>
    </location>
</feature>
<evidence type="ECO:0000313" key="12">
    <source>
        <dbReference type="Proteomes" id="UP000410492"/>
    </source>
</evidence>
<dbReference type="InterPro" id="IPR009030">
    <property type="entry name" value="Growth_fac_rcpt_cys_sf"/>
</dbReference>
<evidence type="ECO:0000259" key="9">
    <source>
        <dbReference type="PROSITE" id="PS50026"/>
    </source>
</evidence>
<dbReference type="PROSITE" id="PS01187">
    <property type="entry name" value="EGF_CA"/>
    <property type="match status" value="1"/>
</dbReference>
<dbReference type="SMART" id="SM00179">
    <property type="entry name" value="EGF_CA"/>
    <property type="match status" value="2"/>
</dbReference>
<keyword evidence="2" id="KW-0732">Signal</keyword>
<dbReference type="InterPro" id="IPR013111">
    <property type="entry name" value="EGF_extracell"/>
</dbReference>
<dbReference type="SUPFAM" id="SSF57184">
    <property type="entry name" value="Growth factor receptor domain"/>
    <property type="match status" value="1"/>
</dbReference>
<feature type="domain" description="EMI" evidence="10">
    <location>
        <begin position="1"/>
        <end position="77"/>
    </location>
</feature>
<keyword evidence="4" id="KW-0106">Calcium</keyword>
<dbReference type="PROSITE" id="PS00022">
    <property type="entry name" value="EGF_1"/>
    <property type="match status" value="3"/>
</dbReference>
<dbReference type="InterPro" id="IPR050969">
    <property type="entry name" value="Dev_Signal_Modulators"/>
</dbReference>
<dbReference type="GO" id="GO:0005102">
    <property type="term" value="F:signaling receptor binding"/>
    <property type="evidence" value="ECO:0007669"/>
    <property type="project" value="TreeGrafter"/>
</dbReference>
<protein>
    <recommendedName>
        <fullName evidence="13">EGF-like domain-containing protein</fullName>
    </recommendedName>
</protein>
<keyword evidence="1 7" id="KW-0245">EGF-like domain</keyword>
<evidence type="ECO:0000259" key="10">
    <source>
        <dbReference type="PROSITE" id="PS51041"/>
    </source>
</evidence>
<dbReference type="Pfam" id="PF07645">
    <property type="entry name" value="EGF_CA"/>
    <property type="match status" value="1"/>
</dbReference>
<dbReference type="FunFam" id="2.10.25.10:FF:000010">
    <property type="entry name" value="Pro-epidermal growth factor"/>
    <property type="match status" value="1"/>
</dbReference>
<feature type="domain" description="EGF-like" evidence="9">
    <location>
        <begin position="112"/>
        <end position="144"/>
    </location>
</feature>
<dbReference type="PROSITE" id="PS51041">
    <property type="entry name" value="EMI"/>
    <property type="match status" value="1"/>
</dbReference>
<feature type="domain" description="EGF-like" evidence="9">
    <location>
        <begin position="76"/>
        <end position="108"/>
    </location>
</feature>
<evidence type="ECO:0000256" key="7">
    <source>
        <dbReference type="PROSITE-ProRule" id="PRU00076"/>
    </source>
</evidence>
<keyword evidence="3" id="KW-0677">Repeat</keyword>
<dbReference type="InterPro" id="IPR011489">
    <property type="entry name" value="EMI_domain"/>
</dbReference>
<feature type="disulfide bond" evidence="7">
    <location>
        <begin position="134"/>
        <end position="143"/>
    </location>
</feature>
<feature type="domain" description="EGF-like" evidence="9">
    <location>
        <begin position="147"/>
        <end position="178"/>
    </location>
</feature>
<dbReference type="AlphaFoldDB" id="A0A653DSN7"/>
<dbReference type="CDD" id="cd00054">
    <property type="entry name" value="EGF_CA"/>
    <property type="match status" value="1"/>
</dbReference>
<feature type="disulfide bond" evidence="7">
    <location>
        <begin position="168"/>
        <end position="177"/>
    </location>
</feature>
<dbReference type="InterPro" id="IPR001881">
    <property type="entry name" value="EGF-like_Ca-bd_dom"/>
</dbReference>
<dbReference type="GO" id="GO:0051607">
    <property type="term" value="P:defense response to virus"/>
    <property type="evidence" value="ECO:0007669"/>
    <property type="project" value="UniProtKB-KW"/>
</dbReference>
<dbReference type="Pfam" id="PF00008">
    <property type="entry name" value="EGF"/>
    <property type="match status" value="1"/>
</dbReference>
<feature type="disulfide bond" evidence="7">
    <location>
        <begin position="98"/>
        <end position="107"/>
    </location>
</feature>
<gene>
    <name evidence="11" type="ORF">CALMAC_LOCUS20097</name>
</gene>
<feature type="coiled-coil region" evidence="8">
    <location>
        <begin position="268"/>
        <end position="322"/>
    </location>
</feature>
<dbReference type="InterPro" id="IPR000152">
    <property type="entry name" value="EGF-type_Asp/Asn_hydroxyl_site"/>
</dbReference>
<dbReference type="PROSITE" id="PS00010">
    <property type="entry name" value="ASX_HYDROXYL"/>
    <property type="match status" value="1"/>
</dbReference>
<organism evidence="11 12">
    <name type="scientific">Callosobruchus maculatus</name>
    <name type="common">Southern cowpea weevil</name>
    <name type="synonym">Pulse bruchid</name>
    <dbReference type="NCBI Taxonomy" id="64391"/>
    <lineage>
        <taxon>Eukaryota</taxon>
        <taxon>Metazoa</taxon>
        <taxon>Ecdysozoa</taxon>
        <taxon>Arthropoda</taxon>
        <taxon>Hexapoda</taxon>
        <taxon>Insecta</taxon>
        <taxon>Pterygota</taxon>
        <taxon>Neoptera</taxon>
        <taxon>Endopterygota</taxon>
        <taxon>Coleoptera</taxon>
        <taxon>Polyphaga</taxon>
        <taxon>Cucujiformia</taxon>
        <taxon>Chrysomeloidea</taxon>
        <taxon>Chrysomelidae</taxon>
        <taxon>Bruchinae</taxon>
        <taxon>Bruchini</taxon>
        <taxon>Callosobruchus</taxon>
    </lineage>
</organism>
<dbReference type="PROSITE" id="PS01186">
    <property type="entry name" value="EGF_2"/>
    <property type="match status" value="3"/>
</dbReference>
<evidence type="ECO:0000256" key="5">
    <source>
        <dbReference type="ARBA" id="ARBA00023054"/>
    </source>
</evidence>
<feature type="disulfide bond" evidence="7">
    <location>
        <begin position="116"/>
        <end position="126"/>
    </location>
</feature>
<dbReference type="SUPFAM" id="SSF57196">
    <property type="entry name" value="EGF/Laminin"/>
    <property type="match status" value="1"/>
</dbReference>
<dbReference type="PANTHER" id="PTHR14949">
    <property type="entry name" value="EGF-LIKE-DOMAIN, MULTIPLE 7, 8"/>
    <property type="match status" value="1"/>
</dbReference>
<evidence type="ECO:0000256" key="1">
    <source>
        <dbReference type="ARBA" id="ARBA00022536"/>
    </source>
</evidence>
<evidence type="ECO:0000256" key="8">
    <source>
        <dbReference type="SAM" id="Coils"/>
    </source>
</evidence>
<keyword evidence="6 7" id="KW-1015">Disulfide bond</keyword>
<dbReference type="GO" id="GO:0009986">
    <property type="term" value="C:cell surface"/>
    <property type="evidence" value="ECO:0007669"/>
    <property type="project" value="TreeGrafter"/>
</dbReference>
<dbReference type="SMART" id="SM00181">
    <property type="entry name" value="EGF"/>
    <property type="match status" value="4"/>
</dbReference>
<reference evidence="11 12" key="1">
    <citation type="submission" date="2019-01" db="EMBL/GenBank/DDBJ databases">
        <authorList>
            <person name="Sayadi A."/>
        </authorList>
    </citation>
    <scope>NUCLEOTIDE SEQUENCE [LARGE SCALE GENOMIC DNA]</scope>
</reference>
<dbReference type="InterPro" id="IPR000742">
    <property type="entry name" value="EGF"/>
</dbReference>
<dbReference type="InterPro" id="IPR049883">
    <property type="entry name" value="NOTCH1_EGF-like"/>
</dbReference>
<keyword evidence="5 8" id="KW-0175">Coiled coil</keyword>
<feature type="disulfide bond" evidence="7">
    <location>
        <begin position="80"/>
        <end position="90"/>
    </location>
</feature>
<name>A0A653DSN7_CALMS</name>
<keyword evidence="12" id="KW-1185">Reference proteome</keyword>
<evidence type="ECO:0000256" key="6">
    <source>
        <dbReference type="ARBA" id="ARBA00023157"/>
    </source>
</evidence>
<sequence length="331" mass="37855">RRRLCAKVLERPIKSKQLECRPTFKHYYVKCGDKYCQAVKLVYENHYKDVITRGTSEVYSCCPGWTIISNRSHGCNKPVCSKPCLNGGKCVRPELCACLPGFSGPQCENTNSIATCPKPCLNGGKCVRHGICSCLKGYSGVQCETDIKAQCPFSCLNGGTCITGECACRRGFTGRRCERDIDECKEEKPCDQICHNTHGSYRCQCREDFLLQPDGQSCRKENDDEGIEAKDLEFEFLDKRLSKLETMMGETHKNDVSKDDLRNMYRDINHISEDVTDLKNKINDMENYKSDLHIFKNKLSYIEKKAEKVDDLMLKYDRMMKKCAFHNKICI</sequence>
<dbReference type="Proteomes" id="UP000410492">
    <property type="component" value="Unassembled WGS sequence"/>
</dbReference>